<sequence>MRCDIVTLFPEMFAALTEYGVTGRAAKRGRYTLVFHNPRDHTPLPHRQVDDRPYGGGPGMVMRPEPLTAAIRAAKTAQHTELGFTGPVIYLSPQGKRFTQADAHRLAQYPAFTLLCGRYEGIDQRVIDLEVDEELSLGDFVLSGGELAAMVVLDATIRLLPGVLGDAESARRDSFQAGLLDHPHYTRPETFEGLRVPSVLLSGNHTAIQKWRQAQAMERTARCRPDLLDDRKDAFNP</sequence>
<dbReference type="InterPro" id="IPR016009">
    <property type="entry name" value="tRNA_MeTrfase_TRMD/TRM10"/>
</dbReference>
<dbReference type="InterPro" id="IPR023148">
    <property type="entry name" value="tRNA_m1G_MeTrfase_C_sf"/>
</dbReference>
<comment type="similarity">
    <text evidence="3 15 17">Belongs to the RNA methyltransferase TrmD family.</text>
</comment>
<name>A0A2Z6DYP6_HYDTE</name>
<evidence type="ECO:0000256" key="15">
    <source>
        <dbReference type="HAMAP-Rule" id="MF_00605"/>
    </source>
</evidence>
<comment type="subcellular location">
    <subcellularLocation>
        <location evidence="2 15 17">Cytoplasm</location>
    </subcellularLocation>
</comment>
<dbReference type="EC" id="2.1.1.228" evidence="5 15"/>
<keyword evidence="7 15" id="KW-0963">Cytoplasm</keyword>
<dbReference type="KEGG" id="htl:HPTL_1353"/>
<keyword evidence="8 15" id="KW-0489">Methyltransferase</keyword>
<dbReference type="InterPro" id="IPR002649">
    <property type="entry name" value="tRNA_m1G_MeTrfase_TrmD"/>
</dbReference>
<feature type="domain" description="tRNA methyltransferase TRMD/TRM10-type" evidence="18">
    <location>
        <begin position="1"/>
        <end position="229"/>
    </location>
</feature>
<dbReference type="Proteomes" id="UP000262004">
    <property type="component" value="Chromosome"/>
</dbReference>
<evidence type="ECO:0000256" key="3">
    <source>
        <dbReference type="ARBA" id="ARBA00007630"/>
    </source>
</evidence>
<dbReference type="GO" id="GO:0005829">
    <property type="term" value="C:cytosol"/>
    <property type="evidence" value="ECO:0007669"/>
    <property type="project" value="TreeGrafter"/>
</dbReference>
<dbReference type="NCBIfam" id="NF000648">
    <property type="entry name" value="PRK00026.1"/>
    <property type="match status" value="1"/>
</dbReference>
<dbReference type="Gene3D" id="3.40.1280.10">
    <property type="match status" value="1"/>
</dbReference>
<evidence type="ECO:0000259" key="18">
    <source>
        <dbReference type="Pfam" id="PF01746"/>
    </source>
</evidence>
<reference evidence="19 20" key="1">
    <citation type="submission" date="2018-04" db="EMBL/GenBank/DDBJ databases">
        <title>Complete genome sequence of Hydrogenophilus thermoluteolus TH-1.</title>
        <authorList>
            <person name="Arai H."/>
        </authorList>
    </citation>
    <scope>NUCLEOTIDE SEQUENCE [LARGE SCALE GENOMIC DNA]</scope>
    <source>
        <strain evidence="19 20">TH-1</strain>
    </source>
</reference>
<feature type="binding site" evidence="15 16">
    <location>
        <begin position="137"/>
        <end position="142"/>
    </location>
    <ligand>
        <name>S-adenosyl-L-methionine</name>
        <dbReference type="ChEBI" id="CHEBI:59789"/>
    </ligand>
</feature>
<evidence type="ECO:0000256" key="13">
    <source>
        <dbReference type="ARBA" id="ARBA00033392"/>
    </source>
</evidence>
<keyword evidence="20" id="KW-1185">Reference proteome</keyword>
<dbReference type="EMBL" id="AP018558">
    <property type="protein sequence ID" value="BBD77617.1"/>
    <property type="molecule type" value="Genomic_DNA"/>
</dbReference>
<evidence type="ECO:0000256" key="17">
    <source>
        <dbReference type="RuleBase" id="RU003464"/>
    </source>
</evidence>
<evidence type="ECO:0000256" key="4">
    <source>
        <dbReference type="ARBA" id="ARBA00011738"/>
    </source>
</evidence>
<evidence type="ECO:0000256" key="12">
    <source>
        <dbReference type="ARBA" id="ARBA00029736"/>
    </source>
</evidence>
<dbReference type="InterPro" id="IPR029028">
    <property type="entry name" value="Alpha/beta_knot_MTases"/>
</dbReference>
<organism evidence="19 20">
    <name type="scientific">Hydrogenophilus thermoluteolus</name>
    <name type="common">Pseudomonas hydrogenothermophila</name>
    <dbReference type="NCBI Taxonomy" id="297"/>
    <lineage>
        <taxon>Bacteria</taxon>
        <taxon>Pseudomonadati</taxon>
        <taxon>Pseudomonadota</taxon>
        <taxon>Hydrogenophilia</taxon>
        <taxon>Hydrogenophilales</taxon>
        <taxon>Hydrogenophilaceae</taxon>
        <taxon>Hydrogenophilus</taxon>
    </lineage>
</organism>
<accession>A0A2Z6DYP6</accession>
<evidence type="ECO:0000256" key="1">
    <source>
        <dbReference type="ARBA" id="ARBA00002634"/>
    </source>
</evidence>
<evidence type="ECO:0000256" key="14">
    <source>
        <dbReference type="ARBA" id="ARBA00047783"/>
    </source>
</evidence>
<evidence type="ECO:0000256" key="8">
    <source>
        <dbReference type="ARBA" id="ARBA00022603"/>
    </source>
</evidence>
<dbReference type="PANTHER" id="PTHR46417:SF1">
    <property type="entry name" value="TRNA (GUANINE-N(1)-)-METHYLTRANSFERASE"/>
    <property type="match status" value="1"/>
</dbReference>
<dbReference type="CDD" id="cd18080">
    <property type="entry name" value="TrmD-like"/>
    <property type="match status" value="1"/>
</dbReference>
<evidence type="ECO:0000256" key="7">
    <source>
        <dbReference type="ARBA" id="ARBA00022490"/>
    </source>
</evidence>
<dbReference type="AlphaFoldDB" id="A0A2Z6DYP6"/>
<comment type="catalytic activity">
    <reaction evidence="14 15 17">
        <text>guanosine(37) in tRNA + S-adenosyl-L-methionine = N(1)-methylguanosine(37) in tRNA + S-adenosyl-L-homocysteine + H(+)</text>
        <dbReference type="Rhea" id="RHEA:36899"/>
        <dbReference type="Rhea" id="RHEA-COMP:10145"/>
        <dbReference type="Rhea" id="RHEA-COMP:10147"/>
        <dbReference type="ChEBI" id="CHEBI:15378"/>
        <dbReference type="ChEBI" id="CHEBI:57856"/>
        <dbReference type="ChEBI" id="CHEBI:59789"/>
        <dbReference type="ChEBI" id="CHEBI:73542"/>
        <dbReference type="ChEBI" id="CHEBI:74269"/>
        <dbReference type="EC" id="2.1.1.228"/>
    </reaction>
</comment>
<dbReference type="GO" id="GO:0052906">
    <property type="term" value="F:tRNA (guanine(37)-N1)-methyltransferase activity"/>
    <property type="evidence" value="ECO:0007669"/>
    <property type="project" value="UniProtKB-UniRule"/>
</dbReference>
<comment type="subunit">
    <text evidence="4 15 17">Homodimer.</text>
</comment>
<dbReference type="NCBIfam" id="TIGR00088">
    <property type="entry name" value="trmD"/>
    <property type="match status" value="1"/>
</dbReference>
<protein>
    <recommendedName>
        <fullName evidence="6 15">tRNA (guanine-N(1)-)-methyltransferase</fullName>
        <ecNumber evidence="5 15">2.1.1.228</ecNumber>
    </recommendedName>
    <alternativeName>
        <fullName evidence="12 15">M1G-methyltransferase</fullName>
    </alternativeName>
    <alternativeName>
        <fullName evidence="13 15">tRNA [GM37] methyltransferase</fullName>
    </alternativeName>
</protein>
<evidence type="ECO:0000256" key="10">
    <source>
        <dbReference type="ARBA" id="ARBA00022691"/>
    </source>
</evidence>
<dbReference type="FunFam" id="1.10.1270.20:FF:000001">
    <property type="entry name" value="tRNA (guanine-N(1)-)-methyltransferase"/>
    <property type="match status" value="1"/>
</dbReference>
<gene>
    <name evidence="19" type="primary">trmM</name>
    <name evidence="15" type="synonym">trmD</name>
    <name evidence="19" type="ORF">HPTL_1353</name>
</gene>
<evidence type="ECO:0000256" key="11">
    <source>
        <dbReference type="ARBA" id="ARBA00022694"/>
    </source>
</evidence>
<evidence type="ECO:0000256" key="6">
    <source>
        <dbReference type="ARBA" id="ARBA00014679"/>
    </source>
</evidence>
<dbReference type="HAMAP" id="MF_00605">
    <property type="entry name" value="TrmD"/>
    <property type="match status" value="1"/>
</dbReference>
<keyword evidence="9 15" id="KW-0808">Transferase</keyword>
<dbReference type="PANTHER" id="PTHR46417">
    <property type="entry name" value="TRNA (GUANINE-N(1)-)-METHYLTRANSFERASE"/>
    <property type="match status" value="1"/>
</dbReference>
<dbReference type="FunFam" id="3.40.1280.10:FF:000001">
    <property type="entry name" value="tRNA (guanine-N(1)-)-methyltransferase"/>
    <property type="match status" value="1"/>
</dbReference>
<dbReference type="InterPro" id="IPR029026">
    <property type="entry name" value="tRNA_m1G_MTases_N"/>
</dbReference>
<keyword evidence="11 15" id="KW-0819">tRNA processing</keyword>
<feature type="binding site" evidence="15 16">
    <location>
        <position position="117"/>
    </location>
    <ligand>
        <name>S-adenosyl-L-methionine</name>
        <dbReference type="ChEBI" id="CHEBI:59789"/>
    </ligand>
</feature>
<keyword evidence="10 15" id="KW-0949">S-adenosyl-L-methionine</keyword>
<dbReference type="Gene3D" id="1.10.1270.20">
    <property type="entry name" value="tRNA(m1g37)methyltransferase, domain 2"/>
    <property type="match status" value="1"/>
</dbReference>
<evidence type="ECO:0000313" key="19">
    <source>
        <dbReference type="EMBL" id="BBD77617.1"/>
    </source>
</evidence>
<proteinExistence type="inferred from homology"/>
<dbReference type="PIRSF" id="PIRSF000386">
    <property type="entry name" value="tRNA_mtase"/>
    <property type="match status" value="1"/>
</dbReference>
<evidence type="ECO:0000256" key="2">
    <source>
        <dbReference type="ARBA" id="ARBA00004496"/>
    </source>
</evidence>
<evidence type="ECO:0000256" key="9">
    <source>
        <dbReference type="ARBA" id="ARBA00022679"/>
    </source>
</evidence>
<dbReference type="SUPFAM" id="SSF75217">
    <property type="entry name" value="alpha/beta knot"/>
    <property type="match status" value="1"/>
</dbReference>
<dbReference type="GO" id="GO:0002939">
    <property type="term" value="P:tRNA N1-guanine methylation"/>
    <property type="evidence" value="ECO:0007669"/>
    <property type="project" value="TreeGrafter"/>
</dbReference>
<comment type="function">
    <text evidence="1 15 17">Specifically methylates guanosine-37 in various tRNAs.</text>
</comment>
<evidence type="ECO:0000256" key="5">
    <source>
        <dbReference type="ARBA" id="ARBA00012807"/>
    </source>
</evidence>
<evidence type="ECO:0000313" key="20">
    <source>
        <dbReference type="Proteomes" id="UP000262004"/>
    </source>
</evidence>
<dbReference type="RefSeq" id="WP_197713624.1">
    <property type="nucleotide sequence ID" value="NZ_AP018558.1"/>
</dbReference>
<evidence type="ECO:0000256" key="16">
    <source>
        <dbReference type="PIRSR" id="PIRSR000386-1"/>
    </source>
</evidence>
<dbReference type="Pfam" id="PF01746">
    <property type="entry name" value="tRNA_m1G_MT"/>
    <property type="match status" value="1"/>
</dbReference>